<accession>B8LQ48</accession>
<feature type="compositionally biased region" description="Low complexity" evidence="1">
    <location>
        <begin position="72"/>
        <end position="86"/>
    </location>
</feature>
<feature type="compositionally biased region" description="Low complexity" evidence="1">
    <location>
        <begin position="27"/>
        <end position="53"/>
    </location>
</feature>
<name>B8LQ48_PICSI</name>
<sequence length="128" mass="12893">MAFRYGGTLSRSMRSAFHSNSSPNPIRASGGRSSGTTHASSSSTARAPLSPSSSPCPSPRRNPLGNDNGSVRPRSASPSSPLSRLPAELGGVMSMLPLATATLASPFCLNCRSCTALSQGDIGAGDGG</sequence>
<proteinExistence type="evidence at transcript level"/>
<evidence type="ECO:0000313" key="2">
    <source>
        <dbReference type="EMBL" id="ABR17778.1"/>
    </source>
</evidence>
<feature type="region of interest" description="Disordered" evidence="1">
    <location>
        <begin position="1"/>
        <end position="86"/>
    </location>
</feature>
<dbReference type="AlphaFoldDB" id="B8LQ48"/>
<feature type="compositionally biased region" description="Polar residues" evidence="1">
    <location>
        <begin position="9"/>
        <end position="24"/>
    </location>
</feature>
<protein>
    <submittedName>
        <fullName evidence="2">Uncharacterized protein</fullName>
    </submittedName>
</protein>
<reference evidence="2" key="1">
    <citation type="submission" date="2007-06" db="EMBL/GenBank/DDBJ databases">
        <title>Full length cDNA sequences from Sitka Spruce (Picea sitchensis).</title>
        <authorList>
            <person name="Ralph S.G."/>
            <person name="Chun H.E."/>
            <person name="Liao N."/>
            <person name="Ali J."/>
            <person name="Reid K."/>
            <person name="Kolosova N."/>
            <person name="Cooper N."/>
            <person name="Cullis C."/>
            <person name="Jancsik S."/>
            <person name="Moore R."/>
            <person name="Mayo M."/>
            <person name="Wagner S."/>
            <person name="Holt R.A."/>
            <person name="Jones S.J.M."/>
            <person name="Marra M.A."/>
            <person name="Ritland C.E."/>
            <person name="Ritland K."/>
            <person name="Bohlmann J."/>
        </authorList>
    </citation>
    <scope>NUCLEOTIDE SEQUENCE</scope>
    <source>
        <tissue evidence="2">Bark</tissue>
    </source>
</reference>
<organism evidence="2">
    <name type="scientific">Picea sitchensis</name>
    <name type="common">Sitka spruce</name>
    <name type="synonym">Pinus sitchensis</name>
    <dbReference type="NCBI Taxonomy" id="3332"/>
    <lineage>
        <taxon>Eukaryota</taxon>
        <taxon>Viridiplantae</taxon>
        <taxon>Streptophyta</taxon>
        <taxon>Embryophyta</taxon>
        <taxon>Tracheophyta</taxon>
        <taxon>Spermatophyta</taxon>
        <taxon>Pinopsida</taxon>
        <taxon>Pinidae</taxon>
        <taxon>Conifers I</taxon>
        <taxon>Pinales</taxon>
        <taxon>Pinaceae</taxon>
        <taxon>Picea</taxon>
    </lineage>
</organism>
<evidence type="ECO:0000256" key="1">
    <source>
        <dbReference type="SAM" id="MobiDB-lite"/>
    </source>
</evidence>
<dbReference type="EMBL" id="EF677986">
    <property type="protein sequence ID" value="ABR17778.1"/>
    <property type="molecule type" value="mRNA"/>
</dbReference>